<dbReference type="InterPro" id="IPR046104">
    <property type="entry name" value="DUF6041"/>
</dbReference>
<dbReference type="Pfam" id="PF13450">
    <property type="entry name" value="NAD_binding_8"/>
    <property type="match status" value="1"/>
</dbReference>
<dbReference type="PANTHER" id="PTHR43563:SF1">
    <property type="entry name" value="AMINE OXIDASE [FLAVIN-CONTAINING] B"/>
    <property type="match status" value="1"/>
</dbReference>
<keyword evidence="1" id="KW-0812">Transmembrane</keyword>
<protein>
    <submittedName>
        <fullName evidence="2">NAD(P)-binding protein</fullName>
    </submittedName>
</protein>
<dbReference type="RefSeq" id="WP_208844839.1">
    <property type="nucleotide sequence ID" value="NZ_CP072135.1"/>
</dbReference>
<reference evidence="2" key="1">
    <citation type="submission" date="2021-03" db="EMBL/GenBank/DDBJ databases">
        <title>Complete Genome of Pseudoalteromonas xiamenensis STKMTI.2, a new potential marine bacterium producing anti-Vibrio compounds.</title>
        <authorList>
            <person name="Handayani D.P."/>
            <person name="Isnansetyo A."/>
            <person name="Istiqomah I."/>
            <person name="Jumina J."/>
        </authorList>
    </citation>
    <scope>NUCLEOTIDE SEQUENCE</scope>
    <source>
        <strain evidence="2">STKMTI.2</strain>
        <plasmid evidence="2">unnamed5</plasmid>
    </source>
</reference>
<sequence>MVIQRIFAVLYMLAGIGKAFPALENVPEILARAAKANEGTWYYAPSLWFAEHGMFMSTLVGICLFGSGLALWLNPRWVKRVIYAQLAMMVVFMTILHRAEPKVLFLDSIFILASLYFLRIQHQRLPKLKALLSKKFSEPKSLKRPESNVFDSQYDVVIVGGGVSGLTAASEFEDARVLVLEKSPTFGGNARFHLHDNLKYPTAGVCFQEPQPGSQMAALLKKLGLADAYKNSAAATLVFFDTKLLLSSILEVTVGFLKFPSYLIKPSVWALTGQLLKNALIGKPYVVSPKQLGDPIFADLYQFLDNFHPSKPLYPAVPFVENDAWSQTDMAVMDKMSLYTYLFDEANRPELPDHLVPPKKLGKLVENAVETTLRVECLDIHQVSAYVGLHFLVGYLRGNLVTLAGGNGNISSALNNYLSTKKNVTLANEAKVTALENINEGVQIAFERGEQAFTIVAKQLIWAAPKPAFTALFDDIPKAQLDAIQAIRHEDYYLANALLTKPVMTSSFGGYMIEPAPKNSPFSWCRAGTCLVANWMDDTTKSNVGVLTMLKPTTRDERQGQTAKEDFFGLQQQSYFEIARVLENQGINPNIVEDIQIWYWPQGTVTSVMGQQAQQLFETASQSIGHIHFANQDSIGVGNIESAIAAAHIAVKRVRDAVQPHLSNQDKRDTSEVVL</sequence>
<evidence type="ECO:0000256" key="1">
    <source>
        <dbReference type="SAM" id="Phobius"/>
    </source>
</evidence>
<feature type="transmembrane region" description="Helical" evidence="1">
    <location>
        <begin position="80"/>
        <end position="97"/>
    </location>
</feature>
<dbReference type="InterPro" id="IPR050703">
    <property type="entry name" value="Flavin_MAO"/>
</dbReference>
<gene>
    <name evidence="2" type="ORF">J5O05_20765</name>
</gene>
<dbReference type="KEGG" id="pxi:J5O05_20765"/>
<proteinExistence type="predicted"/>
<dbReference type="Gene3D" id="1.10.405.10">
    <property type="entry name" value="Guanine Nucleotide Dissociation Inhibitor, domain 1"/>
    <property type="match status" value="1"/>
</dbReference>
<feature type="transmembrane region" description="Helical" evidence="1">
    <location>
        <begin position="54"/>
        <end position="73"/>
    </location>
</feature>
<keyword evidence="1" id="KW-0472">Membrane</keyword>
<dbReference type="Gene3D" id="3.90.660.10">
    <property type="match status" value="1"/>
</dbReference>
<dbReference type="InterPro" id="IPR036188">
    <property type="entry name" value="FAD/NAD-bd_sf"/>
</dbReference>
<dbReference type="GO" id="GO:0016491">
    <property type="term" value="F:oxidoreductase activity"/>
    <property type="evidence" value="ECO:0007669"/>
    <property type="project" value="UniProtKB-ARBA"/>
</dbReference>
<geneLocation type="plasmid" evidence="2 3">
    <name>unnamed5</name>
</geneLocation>
<dbReference type="SUPFAM" id="SSF51905">
    <property type="entry name" value="FAD/NAD(P)-binding domain"/>
    <property type="match status" value="1"/>
</dbReference>
<dbReference type="PANTHER" id="PTHR43563">
    <property type="entry name" value="AMINE OXIDASE"/>
    <property type="match status" value="1"/>
</dbReference>
<keyword evidence="1" id="KW-1133">Transmembrane helix</keyword>
<evidence type="ECO:0000313" key="2">
    <source>
        <dbReference type="EMBL" id="QTH73220.1"/>
    </source>
</evidence>
<dbReference type="AlphaFoldDB" id="A0A975DLD0"/>
<dbReference type="EMBL" id="CP072135">
    <property type="protein sequence ID" value="QTH73220.1"/>
    <property type="molecule type" value="Genomic_DNA"/>
</dbReference>
<keyword evidence="2" id="KW-0614">Plasmid</keyword>
<dbReference type="Pfam" id="PF19507">
    <property type="entry name" value="DUF6041"/>
    <property type="match status" value="1"/>
</dbReference>
<accession>A0A975DLD0</accession>
<name>A0A975DLD0_9GAMM</name>
<evidence type="ECO:0000313" key="3">
    <source>
        <dbReference type="Proteomes" id="UP000664904"/>
    </source>
</evidence>
<dbReference type="Gene3D" id="3.50.50.60">
    <property type="entry name" value="FAD/NAD(P)-binding domain"/>
    <property type="match status" value="2"/>
</dbReference>
<organism evidence="2 3">
    <name type="scientific">Pseudoalteromonas xiamenensis</name>
    <dbReference type="NCBI Taxonomy" id="882626"/>
    <lineage>
        <taxon>Bacteria</taxon>
        <taxon>Pseudomonadati</taxon>
        <taxon>Pseudomonadota</taxon>
        <taxon>Gammaproteobacteria</taxon>
        <taxon>Alteromonadales</taxon>
        <taxon>Pseudoalteromonadaceae</taxon>
        <taxon>Pseudoalteromonas</taxon>
    </lineage>
</organism>
<keyword evidence="3" id="KW-1185">Reference proteome</keyword>
<dbReference type="Proteomes" id="UP000664904">
    <property type="component" value="Plasmid unnamed5"/>
</dbReference>